<dbReference type="InterPro" id="IPR001810">
    <property type="entry name" value="F-box_dom"/>
</dbReference>
<proteinExistence type="predicted"/>
<feature type="domain" description="F-box" evidence="1">
    <location>
        <begin position="54"/>
        <end position="101"/>
    </location>
</feature>
<keyword evidence="3" id="KW-1185">Reference proteome</keyword>
<evidence type="ECO:0000313" key="3">
    <source>
        <dbReference type="Proteomes" id="UP001058974"/>
    </source>
</evidence>
<dbReference type="AlphaFoldDB" id="A0A9D5B9C0"/>
<evidence type="ECO:0000313" key="2">
    <source>
        <dbReference type="EMBL" id="KAI5435380.1"/>
    </source>
</evidence>
<dbReference type="PANTHER" id="PTHR38926">
    <property type="entry name" value="F-BOX DOMAIN CONTAINING PROTEIN, EXPRESSED"/>
    <property type="match status" value="1"/>
</dbReference>
<dbReference type="PROSITE" id="PS50181">
    <property type="entry name" value="FBOX"/>
    <property type="match status" value="1"/>
</dbReference>
<gene>
    <name evidence="2" type="ORF">KIW84_021985</name>
</gene>
<dbReference type="EMBL" id="JAMSHJ010000002">
    <property type="protein sequence ID" value="KAI5435380.1"/>
    <property type="molecule type" value="Genomic_DNA"/>
</dbReference>
<organism evidence="2 3">
    <name type="scientific">Pisum sativum</name>
    <name type="common">Garden pea</name>
    <name type="synonym">Lathyrus oleraceus</name>
    <dbReference type="NCBI Taxonomy" id="3888"/>
    <lineage>
        <taxon>Eukaryota</taxon>
        <taxon>Viridiplantae</taxon>
        <taxon>Streptophyta</taxon>
        <taxon>Embryophyta</taxon>
        <taxon>Tracheophyta</taxon>
        <taxon>Spermatophyta</taxon>
        <taxon>Magnoliopsida</taxon>
        <taxon>eudicotyledons</taxon>
        <taxon>Gunneridae</taxon>
        <taxon>Pentapetalae</taxon>
        <taxon>rosids</taxon>
        <taxon>fabids</taxon>
        <taxon>Fabales</taxon>
        <taxon>Fabaceae</taxon>
        <taxon>Papilionoideae</taxon>
        <taxon>50 kb inversion clade</taxon>
        <taxon>NPAAA clade</taxon>
        <taxon>Hologalegina</taxon>
        <taxon>IRL clade</taxon>
        <taxon>Fabeae</taxon>
        <taxon>Lathyrus</taxon>
    </lineage>
</organism>
<dbReference type="Gene3D" id="3.80.10.10">
    <property type="entry name" value="Ribonuclease Inhibitor"/>
    <property type="match status" value="1"/>
</dbReference>
<dbReference type="CDD" id="cd22164">
    <property type="entry name" value="F-box_AtSKIP19-like"/>
    <property type="match status" value="1"/>
</dbReference>
<dbReference type="Gramene" id="Psat02G0198500-T1">
    <property type="protein sequence ID" value="KAI5435380.1"/>
    <property type="gene ID" value="KIW84_021985"/>
</dbReference>
<sequence>MKLTIHQNHVFIVNSKYFNFSTNKTLSFCFTFSIMSSSCLSLVMEIDNLEITADPNWLELPRDITMNILQRLDTVALVTSASVVCPLWWNICKDPHMWTTIDMMNNLSLTHSELAYSSRLEKICRYAVDRSCGHLKDIYIKSFGTDGVLLHIANSASQLRCIRLEGCHDISSDVFMEIVTKQPFLEEIDICHCSNLRTYFFEHVGKCCPLLKSLKFSPCIEAVGENKSDDVAFAIAKSMSMLRHLTILNNQLTNNGLLAVLDGCPLLEFLDIRGCLHIIFDRSLEKRCNTQIKELRFPTEYIAHKFNFGDYMYYLQLKLRLVILE</sequence>
<dbReference type="SUPFAM" id="SSF52047">
    <property type="entry name" value="RNI-like"/>
    <property type="match status" value="1"/>
</dbReference>
<reference evidence="2 3" key="1">
    <citation type="journal article" date="2022" name="Nat. Genet.">
        <title>Improved pea reference genome and pan-genome highlight genomic features and evolutionary characteristics.</title>
        <authorList>
            <person name="Yang T."/>
            <person name="Liu R."/>
            <person name="Luo Y."/>
            <person name="Hu S."/>
            <person name="Wang D."/>
            <person name="Wang C."/>
            <person name="Pandey M.K."/>
            <person name="Ge S."/>
            <person name="Xu Q."/>
            <person name="Li N."/>
            <person name="Li G."/>
            <person name="Huang Y."/>
            <person name="Saxena R.K."/>
            <person name="Ji Y."/>
            <person name="Li M."/>
            <person name="Yan X."/>
            <person name="He Y."/>
            <person name="Liu Y."/>
            <person name="Wang X."/>
            <person name="Xiang C."/>
            <person name="Varshney R.K."/>
            <person name="Ding H."/>
            <person name="Gao S."/>
            <person name="Zong X."/>
        </authorList>
    </citation>
    <scope>NUCLEOTIDE SEQUENCE [LARGE SCALE GENOMIC DNA]</scope>
    <source>
        <strain evidence="2 3">cv. Zhongwan 6</strain>
    </source>
</reference>
<comment type="caution">
    <text evidence="2">The sequence shown here is derived from an EMBL/GenBank/DDBJ whole genome shotgun (WGS) entry which is preliminary data.</text>
</comment>
<protein>
    <recommendedName>
        <fullName evidence="1">F-box domain-containing protein</fullName>
    </recommendedName>
</protein>
<dbReference type="Proteomes" id="UP001058974">
    <property type="component" value="Chromosome 2"/>
</dbReference>
<dbReference type="InterPro" id="IPR032675">
    <property type="entry name" value="LRR_dom_sf"/>
</dbReference>
<name>A0A9D5B9C0_PEA</name>
<dbReference type="Gramene" id="Psat2g062120.2">
    <property type="protein sequence ID" value="Psat2g062120.2.cds"/>
    <property type="gene ID" value="Psat2g062120"/>
</dbReference>
<evidence type="ECO:0000259" key="1">
    <source>
        <dbReference type="PROSITE" id="PS50181"/>
    </source>
</evidence>
<accession>A0A9D5B9C0</accession>
<dbReference type="Pfam" id="PF12937">
    <property type="entry name" value="F-box-like"/>
    <property type="match status" value="1"/>
</dbReference>
<dbReference type="PANTHER" id="PTHR38926:SF2">
    <property type="entry name" value="F-BOX_LRR-REPEAT PROTEIN 21-RELATED"/>
    <property type="match status" value="1"/>
</dbReference>